<comment type="caution">
    <text evidence="1">The sequence shown here is derived from an EMBL/GenBank/DDBJ whole genome shotgun (WGS) entry which is preliminary data.</text>
</comment>
<dbReference type="InterPro" id="IPR014347">
    <property type="entry name" value="Tautomerase/MIF_sf"/>
</dbReference>
<evidence type="ECO:0000313" key="1">
    <source>
        <dbReference type="EMBL" id="PXW54665.1"/>
    </source>
</evidence>
<dbReference type="PANTHER" id="PTHR35530">
    <property type="entry name" value="TAUTOMERASE-RELATED"/>
    <property type="match status" value="1"/>
</dbReference>
<gene>
    <name evidence="1" type="ORF">C7450_111197</name>
</gene>
<accession>A0A2V3U9I8</accession>
<dbReference type="OrthoDB" id="8098375at2"/>
<dbReference type="EMBL" id="QJJK01000011">
    <property type="protein sequence ID" value="PXW54665.1"/>
    <property type="molecule type" value="Genomic_DNA"/>
</dbReference>
<dbReference type="AlphaFoldDB" id="A0A2V3U9I8"/>
<proteinExistence type="predicted"/>
<dbReference type="SUPFAM" id="SSF55331">
    <property type="entry name" value="Tautomerase/MIF"/>
    <property type="match status" value="1"/>
</dbReference>
<evidence type="ECO:0000313" key="2">
    <source>
        <dbReference type="Proteomes" id="UP000248021"/>
    </source>
</evidence>
<dbReference type="RefSeq" id="WP_110377121.1">
    <property type="nucleotide sequence ID" value="NZ_CAKNFM010000006.1"/>
</dbReference>
<dbReference type="Gene3D" id="3.30.429.10">
    <property type="entry name" value="Macrophage Migration Inhibitory Factor"/>
    <property type="match status" value="2"/>
</dbReference>
<name>A0A2V3U9I8_9HYPH</name>
<reference evidence="1 2" key="1">
    <citation type="submission" date="2018-05" db="EMBL/GenBank/DDBJ databases">
        <title>Genomic Encyclopedia of Type Strains, Phase IV (KMG-IV): sequencing the most valuable type-strain genomes for metagenomic binning, comparative biology and taxonomic classification.</title>
        <authorList>
            <person name="Goeker M."/>
        </authorList>
    </citation>
    <scope>NUCLEOTIDE SEQUENCE [LARGE SCALE GENOMIC DNA]</scope>
    <source>
        <strain evidence="1 2">DSM 6462</strain>
    </source>
</reference>
<sequence length="187" mass="20067">MPIMNVSYRAGDLDKTMKADLAKRLTDVLVTMEGGANTHGGRAFAWVLFSERPSEDWWVGGETDNSFISPPGCFLVHVTIPEGYMNASHKHDVHLSVNAAIRAATGTTDPAATGASILVVIAEVPEGNWGCAGQTISLENIADSVGLSKTGDRYAWVQAYFSAKARMLSAYDYPKDIGGLLPSMSRD</sequence>
<keyword evidence="2" id="KW-1185">Reference proteome</keyword>
<keyword evidence="1" id="KW-0670">Pyruvate</keyword>
<dbReference type="Proteomes" id="UP000248021">
    <property type="component" value="Unassembled WGS sequence"/>
</dbReference>
<protein>
    <submittedName>
        <fullName evidence="1">Phenylpyruvate tautomerase PptA (4-oxalocrotonate tautomerase family)</fullName>
    </submittedName>
</protein>
<dbReference type="PANTHER" id="PTHR35530:SF1">
    <property type="entry name" value="2-HYDROXYMUCONATE TAUTOMERASE"/>
    <property type="match status" value="1"/>
</dbReference>
<organism evidence="1 2">
    <name type="scientific">Chelatococcus asaccharovorans</name>
    <dbReference type="NCBI Taxonomy" id="28210"/>
    <lineage>
        <taxon>Bacteria</taxon>
        <taxon>Pseudomonadati</taxon>
        <taxon>Pseudomonadota</taxon>
        <taxon>Alphaproteobacteria</taxon>
        <taxon>Hyphomicrobiales</taxon>
        <taxon>Chelatococcaceae</taxon>
        <taxon>Chelatococcus</taxon>
    </lineage>
</organism>